<dbReference type="Gene3D" id="3.30.1330.10">
    <property type="entry name" value="PurM-like, N-terminal domain"/>
    <property type="match status" value="1"/>
</dbReference>
<proteinExistence type="inferred from homology"/>
<gene>
    <name evidence="4" type="ORF">ADN00_15385</name>
</gene>
<evidence type="ECO:0000313" key="5">
    <source>
        <dbReference type="Proteomes" id="UP000050417"/>
    </source>
</evidence>
<comment type="similarity">
    <text evidence="1">Belongs to the HypE family.</text>
</comment>
<dbReference type="STRING" id="1134406.ADN00_15385"/>
<dbReference type="PANTHER" id="PTHR30303:SF0">
    <property type="entry name" value="CARBAMOYL DEHYDRATASE HYPE"/>
    <property type="match status" value="1"/>
</dbReference>
<dbReference type="InterPro" id="IPR011854">
    <property type="entry name" value="HypE"/>
</dbReference>
<feature type="domain" description="PurM-like C-terminal" evidence="3">
    <location>
        <begin position="183"/>
        <end position="331"/>
    </location>
</feature>
<dbReference type="RefSeq" id="WP_075063921.1">
    <property type="nucleotide sequence ID" value="NZ_LGCL01000039.1"/>
</dbReference>
<dbReference type="Pfam" id="PF02769">
    <property type="entry name" value="AIRS_C"/>
    <property type="match status" value="1"/>
</dbReference>
<protein>
    <submittedName>
        <fullName evidence="4">Hydrogenase</fullName>
    </submittedName>
</protein>
<dbReference type="AlphaFoldDB" id="A0A0P6XAL6"/>
<dbReference type="CDD" id="cd02197">
    <property type="entry name" value="HypE"/>
    <property type="match status" value="1"/>
</dbReference>
<dbReference type="InterPro" id="IPR010918">
    <property type="entry name" value="PurM-like_C_dom"/>
</dbReference>
<name>A0A0P6XAL6_9CHLR</name>
<accession>A0A0P6XAL6</accession>
<dbReference type="InterPro" id="IPR016188">
    <property type="entry name" value="PurM-like_N"/>
</dbReference>
<evidence type="ECO:0000259" key="2">
    <source>
        <dbReference type="Pfam" id="PF00586"/>
    </source>
</evidence>
<dbReference type="Pfam" id="PF00586">
    <property type="entry name" value="AIRS"/>
    <property type="match status" value="1"/>
</dbReference>
<evidence type="ECO:0000313" key="4">
    <source>
        <dbReference type="EMBL" id="KPL72207.1"/>
    </source>
</evidence>
<dbReference type="OrthoDB" id="9801934at2"/>
<reference evidence="4 5" key="1">
    <citation type="submission" date="2015-07" db="EMBL/GenBank/DDBJ databases">
        <title>Genome sequence of Ornatilinea apprima DSM 23815.</title>
        <authorList>
            <person name="Hemp J."/>
            <person name="Ward L.M."/>
            <person name="Pace L.A."/>
            <person name="Fischer W.W."/>
        </authorList>
    </citation>
    <scope>NUCLEOTIDE SEQUENCE [LARGE SCALE GENOMIC DNA]</scope>
    <source>
        <strain evidence="4 5">P3M-1</strain>
    </source>
</reference>
<dbReference type="Proteomes" id="UP000050417">
    <property type="component" value="Unassembled WGS sequence"/>
</dbReference>
<dbReference type="SUPFAM" id="SSF56042">
    <property type="entry name" value="PurM C-terminal domain-like"/>
    <property type="match status" value="1"/>
</dbReference>
<dbReference type="SUPFAM" id="SSF55326">
    <property type="entry name" value="PurM N-terminal domain-like"/>
    <property type="match status" value="1"/>
</dbReference>
<dbReference type="PANTHER" id="PTHR30303">
    <property type="entry name" value="HYDROGENASE ISOENZYMES FORMATION PROTEIN HYPE"/>
    <property type="match status" value="1"/>
</dbReference>
<organism evidence="4 5">
    <name type="scientific">Ornatilinea apprima</name>
    <dbReference type="NCBI Taxonomy" id="1134406"/>
    <lineage>
        <taxon>Bacteria</taxon>
        <taxon>Bacillati</taxon>
        <taxon>Chloroflexota</taxon>
        <taxon>Anaerolineae</taxon>
        <taxon>Anaerolineales</taxon>
        <taxon>Anaerolineaceae</taxon>
        <taxon>Ornatilinea</taxon>
    </lineage>
</organism>
<dbReference type="InterPro" id="IPR036921">
    <property type="entry name" value="PurM-like_N_sf"/>
</dbReference>
<dbReference type="PATRIC" id="fig|1134406.4.peg.779"/>
<dbReference type="InterPro" id="IPR036676">
    <property type="entry name" value="PurM-like_C_sf"/>
</dbReference>
<dbReference type="NCBIfam" id="TIGR02124">
    <property type="entry name" value="hypE"/>
    <property type="match status" value="1"/>
</dbReference>
<dbReference type="EMBL" id="LGCL01000039">
    <property type="protein sequence ID" value="KPL72207.1"/>
    <property type="molecule type" value="Genomic_DNA"/>
</dbReference>
<dbReference type="GO" id="GO:0051604">
    <property type="term" value="P:protein maturation"/>
    <property type="evidence" value="ECO:0007669"/>
    <property type="project" value="TreeGrafter"/>
</dbReference>
<comment type="caution">
    <text evidence="4">The sequence shown here is derived from an EMBL/GenBank/DDBJ whole genome shotgun (WGS) entry which is preliminary data.</text>
</comment>
<keyword evidence="5" id="KW-1185">Reference proteome</keyword>
<evidence type="ECO:0000259" key="3">
    <source>
        <dbReference type="Pfam" id="PF02769"/>
    </source>
</evidence>
<evidence type="ECO:0000256" key="1">
    <source>
        <dbReference type="ARBA" id="ARBA00006243"/>
    </source>
</evidence>
<dbReference type="PIRSF" id="PIRSF005644">
    <property type="entry name" value="Hdrgns_mtr_HypE"/>
    <property type="match status" value="1"/>
</dbReference>
<sequence>MTTIQSFEGPSCPLPLQHNETIVMGHGSGGKMTQDLIKNVFYPYFNSTPLSEGNDFARAALPESANLKGRLSISTDCHSVSPIQFPGGDIGKLAVCGTVNDMCMSGALPLYLTAGFILEEGFPIATLQQIVASMAAAAQEAGVAIVAGDTKVVEHGKADGVYITTSGIGWIPESRTIGGQYAQPGDVVIISGSIGDHGMAVLTARGDLGFEADIQSDVAPLNLMIANLLQAAPNTHVLRDPTRGGLATTLNEIVQQSGVGMILNETEIPVRPVVRTACEMLGFDPLYVANEGKLIAILPAAEAQAGLQAIQDSPYGDQAAIIGEVVAQPLKRVLLRTEMGTTRILDTLAGEMLPRIC</sequence>
<feature type="domain" description="PurM-like N-terminal" evidence="2">
    <location>
        <begin position="69"/>
        <end position="170"/>
    </location>
</feature>
<dbReference type="Gene3D" id="3.90.650.10">
    <property type="entry name" value="PurM-like C-terminal domain"/>
    <property type="match status" value="1"/>
</dbReference>